<dbReference type="PANTHER" id="PTHR30573">
    <property type="entry name" value="QUINOLINATE SYNTHETASE A"/>
    <property type="match status" value="1"/>
</dbReference>
<feature type="binding site" evidence="10">
    <location>
        <position position="41"/>
    </location>
    <ligand>
        <name>iminosuccinate</name>
        <dbReference type="ChEBI" id="CHEBI:77875"/>
    </ligand>
</feature>
<dbReference type="FunFam" id="3.40.50.10800:FF:000003">
    <property type="entry name" value="Quinolinate synthase A"/>
    <property type="match status" value="1"/>
</dbReference>
<keyword evidence="6 10" id="KW-0808">Transferase</keyword>
<accession>A0A7V3ZW82</accession>
<feature type="binding site" evidence="10">
    <location>
        <position position="260"/>
    </location>
    <ligand>
        <name>[4Fe-4S] cluster</name>
        <dbReference type="ChEBI" id="CHEBI:49883"/>
    </ligand>
</feature>
<evidence type="ECO:0000256" key="6">
    <source>
        <dbReference type="ARBA" id="ARBA00022679"/>
    </source>
</evidence>
<keyword evidence="8 10" id="KW-0408">Iron</keyword>
<protein>
    <recommendedName>
        <fullName evidence="2 10">Quinolinate synthase</fullName>
        <ecNumber evidence="2 10">2.5.1.72</ecNumber>
    </recommendedName>
</protein>
<feature type="binding site" evidence="10">
    <location>
        <position position="24"/>
    </location>
    <ligand>
        <name>iminosuccinate</name>
        <dbReference type="ChEBI" id="CHEBI:77875"/>
    </ligand>
</feature>
<evidence type="ECO:0000256" key="8">
    <source>
        <dbReference type="ARBA" id="ARBA00023004"/>
    </source>
</evidence>
<keyword evidence="4 10" id="KW-0963">Cytoplasm</keyword>
<dbReference type="NCBIfam" id="TIGR00550">
    <property type="entry name" value="nadA"/>
    <property type="match status" value="1"/>
</dbReference>
<feature type="binding site" evidence="10">
    <location>
        <position position="86"/>
    </location>
    <ligand>
        <name>[4Fe-4S] cluster</name>
        <dbReference type="ChEBI" id="CHEBI:49883"/>
    </ligand>
</feature>
<organism evidence="11">
    <name type="scientific">candidate division WOR-3 bacterium</name>
    <dbReference type="NCBI Taxonomy" id="2052148"/>
    <lineage>
        <taxon>Bacteria</taxon>
        <taxon>Bacteria division WOR-3</taxon>
    </lineage>
</organism>
<dbReference type="GO" id="GO:0051539">
    <property type="term" value="F:4 iron, 4 sulfur cluster binding"/>
    <property type="evidence" value="ECO:0007669"/>
    <property type="project" value="UniProtKB-KW"/>
</dbReference>
<proteinExistence type="inferred from homology"/>
<feature type="binding site" evidence="10">
    <location>
        <begin position="198"/>
        <end position="200"/>
    </location>
    <ligand>
        <name>iminosuccinate</name>
        <dbReference type="ChEBI" id="CHEBI:77875"/>
    </ligand>
</feature>
<feature type="binding site" evidence="10">
    <location>
        <position position="215"/>
    </location>
    <ligand>
        <name>iminosuccinate</name>
        <dbReference type="ChEBI" id="CHEBI:77875"/>
    </ligand>
</feature>
<dbReference type="Gene3D" id="3.40.50.10800">
    <property type="entry name" value="NadA-like"/>
    <property type="match status" value="3"/>
</dbReference>
<evidence type="ECO:0000256" key="5">
    <source>
        <dbReference type="ARBA" id="ARBA00022642"/>
    </source>
</evidence>
<feature type="binding site" evidence="10">
    <location>
        <position position="129"/>
    </location>
    <ligand>
        <name>iminosuccinate</name>
        <dbReference type="ChEBI" id="CHEBI:77875"/>
    </ligand>
</feature>
<comment type="catalytic activity">
    <reaction evidence="10">
        <text>iminosuccinate + dihydroxyacetone phosphate = quinolinate + phosphate + 2 H2O + H(+)</text>
        <dbReference type="Rhea" id="RHEA:25888"/>
        <dbReference type="ChEBI" id="CHEBI:15377"/>
        <dbReference type="ChEBI" id="CHEBI:15378"/>
        <dbReference type="ChEBI" id="CHEBI:29959"/>
        <dbReference type="ChEBI" id="CHEBI:43474"/>
        <dbReference type="ChEBI" id="CHEBI:57642"/>
        <dbReference type="ChEBI" id="CHEBI:77875"/>
        <dbReference type="EC" id="2.5.1.72"/>
    </reaction>
</comment>
<dbReference type="HAMAP" id="MF_00568">
    <property type="entry name" value="NadA_type2"/>
    <property type="match status" value="1"/>
</dbReference>
<comment type="function">
    <text evidence="10">Catalyzes the condensation of iminoaspartate with dihydroxyacetone phosphate to form quinolinate.</text>
</comment>
<evidence type="ECO:0000256" key="10">
    <source>
        <dbReference type="HAMAP-Rule" id="MF_00568"/>
    </source>
</evidence>
<comment type="subcellular location">
    <subcellularLocation>
        <location evidence="10">Cytoplasm</location>
    </subcellularLocation>
</comment>
<keyword evidence="5 10" id="KW-0662">Pyridine nucleotide biosynthesis</keyword>
<dbReference type="GO" id="GO:0008987">
    <property type="term" value="F:quinolinate synthetase A activity"/>
    <property type="evidence" value="ECO:0007669"/>
    <property type="project" value="UniProtKB-UniRule"/>
</dbReference>
<dbReference type="GO" id="GO:0005737">
    <property type="term" value="C:cytoplasm"/>
    <property type="evidence" value="ECO:0007669"/>
    <property type="project" value="UniProtKB-SubCell"/>
</dbReference>
<dbReference type="Pfam" id="PF02445">
    <property type="entry name" value="NadA"/>
    <property type="match status" value="1"/>
</dbReference>
<dbReference type="AlphaFoldDB" id="A0A7V3ZW82"/>
<dbReference type="InterPro" id="IPR036094">
    <property type="entry name" value="NadA_sf"/>
</dbReference>
<feature type="binding site" evidence="10">
    <location>
        <begin position="112"/>
        <end position="114"/>
    </location>
    <ligand>
        <name>iminosuccinate</name>
        <dbReference type="ChEBI" id="CHEBI:77875"/>
    </ligand>
</feature>
<dbReference type="GO" id="GO:0034628">
    <property type="term" value="P:'de novo' NAD+ biosynthetic process from L-aspartate"/>
    <property type="evidence" value="ECO:0007669"/>
    <property type="project" value="TreeGrafter"/>
</dbReference>
<gene>
    <name evidence="10 11" type="primary">nadA</name>
    <name evidence="11" type="ORF">ENU66_00585</name>
</gene>
<feature type="binding site" evidence="10">
    <location>
        <position position="172"/>
    </location>
    <ligand>
        <name>[4Fe-4S] cluster</name>
        <dbReference type="ChEBI" id="CHEBI:49883"/>
    </ligand>
</feature>
<comment type="pathway">
    <text evidence="1 10">Cofactor biosynthesis; NAD(+) biosynthesis; quinolinate from iminoaspartate: step 1/1.</text>
</comment>
<reference evidence="11" key="1">
    <citation type="journal article" date="2020" name="mSystems">
        <title>Genome- and Community-Level Interaction Insights into Carbon Utilization and Element Cycling Functions of Hydrothermarchaeota in Hydrothermal Sediment.</title>
        <authorList>
            <person name="Zhou Z."/>
            <person name="Liu Y."/>
            <person name="Xu W."/>
            <person name="Pan J."/>
            <person name="Luo Z.H."/>
            <person name="Li M."/>
        </authorList>
    </citation>
    <scope>NUCLEOTIDE SEQUENCE [LARGE SCALE GENOMIC DNA]</scope>
    <source>
        <strain evidence="11">SpSt-69</strain>
    </source>
</reference>
<dbReference type="InterPro" id="IPR003473">
    <property type="entry name" value="NadA"/>
</dbReference>
<evidence type="ECO:0000313" key="11">
    <source>
        <dbReference type="EMBL" id="HGL16830.1"/>
    </source>
</evidence>
<keyword evidence="3 10" id="KW-0004">4Fe-4S</keyword>
<dbReference type="PANTHER" id="PTHR30573:SF0">
    <property type="entry name" value="QUINOLINATE SYNTHASE, CHLOROPLASTIC"/>
    <property type="match status" value="1"/>
</dbReference>
<evidence type="ECO:0000256" key="9">
    <source>
        <dbReference type="ARBA" id="ARBA00023014"/>
    </source>
</evidence>
<keyword evidence="7 10" id="KW-0479">Metal-binding</keyword>
<evidence type="ECO:0000256" key="2">
    <source>
        <dbReference type="ARBA" id="ARBA00012669"/>
    </source>
</evidence>
<name>A0A7V3ZW82_UNCW3</name>
<sequence length="303" mass="34533">MDKEQLQKEILKLKKEKKAVLLVHNYQRPEIQEIADFLGDSLDLSKKAKETDADIIVFAGVTFMAETAKILSPHKKVLTPEPAARCPMADMVNVEDLQELKKKHPDAAVVAYVNTNAEVKAVADVCVTSANAVKVVKSLDAKKVIFVPDRNLANYVSIFVKDKEIIPWDGYCYVHDAFTEEDVFKVKDEHPHAVVIAHPECREEVIMNSDYVESTQGMIKMAKLLSAPEYVFFTEEGLTERAVREMPDKKFFKPPRTAICQQMKKITLEKVYESLLYERYEVVLEPEVIERARKALDKMLELS</sequence>
<comment type="caution">
    <text evidence="11">The sequence shown here is derived from an EMBL/GenBank/DDBJ whole genome shotgun (WGS) entry which is preliminary data.</text>
</comment>
<dbReference type="InterPro" id="IPR023066">
    <property type="entry name" value="Quinolinate_synth_type2"/>
</dbReference>
<comment type="similarity">
    <text evidence="10">Belongs to the quinolinate synthase family. Type 2 subfamily.</text>
</comment>
<dbReference type="NCBIfam" id="NF006878">
    <property type="entry name" value="PRK09375.1-2"/>
    <property type="match status" value="1"/>
</dbReference>
<dbReference type="EMBL" id="DTDJ01000006">
    <property type="protein sequence ID" value="HGL16830.1"/>
    <property type="molecule type" value="Genomic_DNA"/>
</dbReference>
<dbReference type="GO" id="GO:0046872">
    <property type="term" value="F:metal ion binding"/>
    <property type="evidence" value="ECO:0007669"/>
    <property type="project" value="UniProtKB-KW"/>
</dbReference>
<evidence type="ECO:0000256" key="7">
    <source>
        <dbReference type="ARBA" id="ARBA00022723"/>
    </source>
</evidence>
<dbReference type="EC" id="2.5.1.72" evidence="2 10"/>
<keyword evidence="9 10" id="KW-0411">Iron-sulfur</keyword>
<evidence type="ECO:0000256" key="3">
    <source>
        <dbReference type="ARBA" id="ARBA00022485"/>
    </source>
</evidence>
<evidence type="ECO:0000256" key="1">
    <source>
        <dbReference type="ARBA" id="ARBA00005065"/>
    </source>
</evidence>
<evidence type="ECO:0000256" key="4">
    <source>
        <dbReference type="ARBA" id="ARBA00022490"/>
    </source>
</evidence>
<dbReference type="NCBIfam" id="NF006879">
    <property type="entry name" value="PRK09375.1-4"/>
    <property type="match status" value="1"/>
</dbReference>
<dbReference type="SUPFAM" id="SSF142754">
    <property type="entry name" value="NadA-like"/>
    <property type="match status" value="1"/>
</dbReference>
<comment type="cofactor">
    <cofactor evidence="10">
        <name>[4Fe-4S] cluster</name>
        <dbReference type="ChEBI" id="CHEBI:49883"/>
    </cofactor>
    <text evidence="10">Binds 1 [4Fe-4S] cluster per subunit.</text>
</comment>
<dbReference type="UniPathway" id="UPA00253">
    <property type="reaction ID" value="UER00327"/>
</dbReference>